<dbReference type="InterPro" id="IPR000719">
    <property type="entry name" value="Prot_kinase_dom"/>
</dbReference>
<dbReference type="Proteomes" id="UP001178507">
    <property type="component" value="Unassembled WGS sequence"/>
</dbReference>
<dbReference type="SUPFAM" id="SSF56112">
    <property type="entry name" value="Protein kinase-like (PK-like)"/>
    <property type="match status" value="1"/>
</dbReference>
<keyword evidence="3" id="KW-0808">Transferase</keyword>
<dbReference type="EMBL" id="CAUJNA010003308">
    <property type="protein sequence ID" value="CAJ1398695.1"/>
    <property type="molecule type" value="Genomic_DNA"/>
</dbReference>
<keyword evidence="6" id="KW-0067">ATP-binding</keyword>
<keyword evidence="4" id="KW-0547">Nucleotide-binding</keyword>
<evidence type="ECO:0000313" key="10">
    <source>
        <dbReference type="EMBL" id="CAJ1398695.1"/>
    </source>
</evidence>
<dbReference type="GO" id="GO:0005737">
    <property type="term" value="C:cytoplasm"/>
    <property type="evidence" value="ECO:0007669"/>
    <property type="project" value="TreeGrafter"/>
</dbReference>
<organism evidence="10 11">
    <name type="scientific">Effrenium voratum</name>
    <dbReference type="NCBI Taxonomy" id="2562239"/>
    <lineage>
        <taxon>Eukaryota</taxon>
        <taxon>Sar</taxon>
        <taxon>Alveolata</taxon>
        <taxon>Dinophyceae</taxon>
        <taxon>Suessiales</taxon>
        <taxon>Symbiodiniaceae</taxon>
        <taxon>Effrenium</taxon>
    </lineage>
</organism>
<evidence type="ECO:0000256" key="1">
    <source>
        <dbReference type="ARBA" id="ARBA00008874"/>
    </source>
</evidence>
<evidence type="ECO:0000256" key="7">
    <source>
        <dbReference type="ARBA" id="ARBA00047899"/>
    </source>
</evidence>
<evidence type="ECO:0000313" key="11">
    <source>
        <dbReference type="Proteomes" id="UP001178507"/>
    </source>
</evidence>
<evidence type="ECO:0000256" key="8">
    <source>
        <dbReference type="ARBA" id="ARBA00048679"/>
    </source>
</evidence>
<keyword evidence="5" id="KW-0418">Kinase</keyword>
<dbReference type="InterPro" id="IPR050629">
    <property type="entry name" value="STE20/SPS1-PAK"/>
</dbReference>
<dbReference type="GO" id="GO:0005524">
    <property type="term" value="F:ATP binding"/>
    <property type="evidence" value="ECO:0007669"/>
    <property type="project" value="UniProtKB-KW"/>
</dbReference>
<name>A0AA36J314_9DINO</name>
<protein>
    <recommendedName>
        <fullName evidence="9">Protein kinase domain-containing protein</fullName>
    </recommendedName>
</protein>
<keyword evidence="11" id="KW-1185">Reference proteome</keyword>
<comment type="catalytic activity">
    <reaction evidence="7">
        <text>L-threonyl-[protein] + ATP = O-phospho-L-threonyl-[protein] + ADP + H(+)</text>
        <dbReference type="Rhea" id="RHEA:46608"/>
        <dbReference type="Rhea" id="RHEA-COMP:11060"/>
        <dbReference type="Rhea" id="RHEA-COMP:11605"/>
        <dbReference type="ChEBI" id="CHEBI:15378"/>
        <dbReference type="ChEBI" id="CHEBI:30013"/>
        <dbReference type="ChEBI" id="CHEBI:30616"/>
        <dbReference type="ChEBI" id="CHEBI:61977"/>
        <dbReference type="ChEBI" id="CHEBI:456216"/>
        <dbReference type="EC" id="2.7.11.1"/>
    </reaction>
</comment>
<dbReference type="Pfam" id="PF00069">
    <property type="entry name" value="Pkinase"/>
    <property type="match status" value="1"/>
</dbReference>
<comment type="similarity">
    <text evidence="1">Belongs to the protein kinase superfamily. STE Ser/Thr protein kinase family. STE20 subfamily.</text>
</comment>
<evidence type="ECO:0000256" key="4">
    <source>
        <dbReference type="ARBA" id="ARBA00022741"/>
    </source>
</evidence>
<reference evidence="10" key="1">
    <citation type="submission" date="2023-08" db="EMBL/GenBank/DDBJ databases">
        <authorList>
            <person name="Chen Y."/>
            <person name="Shah S."/>
            <person name="Dougan E. K."/>
            <person name="Thang M."/>
            <person name="Chan C."/>
        </authorList>
    </citation>
    <scope>NUCLEOTIDE SEQUENCE</scope>
</reference>
<evidence type="ECO:0000256" key="5">
    <source>
        <dbReference type="ARBA" id="ARBA00022777"/>
    </source>
</evidence>
<dbReference type="InterPro" id="IPR011009">
    <property type="entry name" value="Kinase-like_dom_sf"/>
</dbReference>
<accession>A0AA36J314</accession>
<keyword evidence="2" id="KW-0723">Serine/threonine-protein kinase</keyword>
<evidence type="ECO:0000259" key="9">
    <source>
        <dbReference type="PROSITE" id="PS50011"/>
    </source>
</evidence>
<gene>
    <name evidence="10" type="ORF">EVOR1521_LOCUS22423</name>
</gene>
<proteinExistence type="inferred from homology"/>
<comment type="catalytic activity">
    <reaction evidence="8">
        <text>L-seryl-[protein] + ATP = O-phospho-L-seryl-[protein] + ADP + H(+)</text>
        <dbReference type="Rhea" id="RHEA:17989"/>
        <dbReference type="Rhea" id="RHEA-COMP:9863"/>
        <dbReference type="Rhea" id="RHEA-COMP:11604"/>
        <dbReference type="ChEBI" id="CHEBI:15378"/>
        <dbReference type="ChEBI" id="CHEBI:29999"/>
        <dbReference type="ChEBI" id="CHEBI:30616"/>
        <dbReference type="ChEBI" id="CHEBI:83421"/>
        <dbReference type="ChEBI" id="CHEBI:456216"/>
        <dbReference type="EC" id="2.7.11.1"/>
    </reaction>
</comment>
<evidence type="ECO:0000256" key="3">
    <source>
        <dbReference type="ARBA" id="ARBA00022679"/>
    </source>
</evidence>
<comment type="caution">
    <text evidence="10">The sequence shown here is derived from an EMBL/GenBank/DDBJ whole genome shotgun (WGS) entry which is preliminary data.</text>
</comment>
<dbReference type="PANTHER" id="PTHR48012">
    <property type="entry name" value="STERILE20-LIKE KINASE, ISOFORM B-RELATED"/>
    <property type="match status" value="1"/>
</dbReference>
<evidence type="ECO:0000256" key="6">
    <source>
        <dbReference type="ARBA" id="ARBA00022840"/>
    </source>
</evidence>
<dbReference type="GO" id="GO:0004674">
    <property type="term" value="F:protein serine/threonine kinase activity"/>
    <property type="evidence" value="ECO:0007669"/>
    <property type="project" value="UniProtKB-KW"/>
</dbReference>
<dbReference type="Gene3D" id="1.10.510.10">
    <property type="entry name" value="Transferase(Phosphotransferase) domain 1"/>
    <property type="match status" value="1"/>
</dbReference>
<dbReference type="PROSITE" id="PS50011">
    <property type="entry name" value="PROTEIN_KINASE_DOM"/>
    <property type="match status" value="1"/>
</dbReference>
<dbReference type="PANTHER" id="PTHR48012:SF10">
    <property type="entry name" value="FI20177P1"/>
    <property type="match status" value="1"/>
</dbReference>
<feature type="domain" description="Protein kinase" evidence="9">
    <location>
        <begin position="1"/>
        <end position="86"/>
    </location>
</feature>
<dbReference type="AlphaFoldDB" id="A0AA36J314"/>
<evidence type="ECO:0000256" key="2">
    <source>
        <dbReference type="ARBA" id="ARBA00022527"/>
    </source>
</evidence>
<sequence>MRFQPKLADFGISCQLQNTWARRNTQIGSPYWMAPEVIKGEAYNATADIWSLGITCIEMADCHPPYYHIPPTRAMFVISTKPPTGR</sequence>